<keyword evidence="1" id="KW-0802">TPR repeat</keyword>
<evidence type="ECO:0000313" key="4">
    <source>
        <dbReference type="Proteomes" id="UP000664654"/>
    </source>
</evidence>
<reference evidence="3" key="1">
    <citation type="submission" date="2021-03" db="EMBL/GenBank/DDBJ databases">
        <title>novel species isolated from a fishpond in China.</title>
        <authorList>
            <person name="Lu H."/>
            <person name="Cai Z."/>
        </authorList>
    </citation>
    <scope>NUCLEOTIDE SEQUENCE</scope>
    <source>
        <strain evidence="3">JCM 30855</strain>
    </source>
</reference>
<accession>A0A939IRC1</accession>
<keyword evidence="2" id="KW-0732">Signal</keyword>
<dbReference type="EMBL" id="JAFKCV010000004">
    <property type="protein sequence ID" value="MBN7825497.1"/>
    <property type="molecule type" value="Genomic_DNA"/>
</dbReference>
<dbReference type="Pfam" id="PF13432">
    <property type="entry name" value="TPR_16"/>
    <property type="match status" value="1"/>
</dbReference>
<dbReference type="PANTHER" id="PTHR12558:SF13">
    <property type="entry name" value="CELL DIVISION CYCLE PROTEIN 27 HOMOLOG"/>
    <property type="match status" value="1"/>
</dbReference>
<dbReference type="SUPFAM" id="SSF48452">
    <property type="entry name" value="TPR-like"/>
    <property type="match status" value="1"/>
</dbReference>
<dbReference type="InterPro" id="IPR019734">
    <property type="entry name" value="TPR_rpt"/>
</dbReference>
<dbReference type="InterPro" id="IPR011990">
    <property type="entry name" value="TPR-like_helical_dom_sf"/>
</dbReference>
<feature type="repeat" description="TPR" evidence="1">
    <location>
        <begin position="235"/>
        <end position="268"/>
    </location>
</feature>
<dbReference type="Proteomes" id="UP000664654">
    <property type="component" value="Unassembled WGS sequence"/>
</dbReference>
<name>A0A939IRC1_9ALTE</name>
<dbReference type="AlphaFoldDB" id="A0A939IRC1"/>
<dbReference type="RefSeq" id="WP_206573602.1">
    <property type="nucleotide sequence ID" value="NZ_JAFKCV010000004.1"/>
</dbReference>
<sequence>MKHTAILLSAFCLMILAGCASTTQKLVDNPNLHFADQAFPGFRQVEIESEEEVFALDDYMRDFVDKHTFRVEDPKQRIKKLVAGIFDRSHMNLLYVSDANTSARDTFHNRSANCLSMSIMTYALADYAGMDVSFQDVQVPEFWTRRGGFSLMNGHINLRVMPRNEHNTTYVRKGGMEVDFDPMIFKVRFPSEGISKRRVLAMYYNNKAADFLVRQNYAAAYAYVRSALVAEPNLSEAWVNLGVLYRHNEMLDEAEGVYNLAISINDNRSAQENLAFVYRMTGRDEQAEAIMAYLQTKRTSNPFYHYMLGQEELDQKHYQDAIEHFREAIRLNRNQHEFYYALAKTYYQMGDLVATERYLRLAKRRAIFDQDEDRYQNKINLLTQL</sequence>
<dbReference type="PROSITE" id="PS51257">
    <property type="entry name" value="PROKAR_LIPOPROTEIN"/>
    <property type="match status" value="1"/>
</dbReference>
<evidence type="ECO:0000256" key="1">
    <source>
        <dbReference type="PROSITE-ProRule" id="PRU00339"/>
    </source>
</evidence>
<feature type="chain" id="PRO_5036887573" evidence="2">
    <location>
        <begin position="21"/>
        <end position="385"/>
    </location>
</feature>
<evidence type="ECO:0000313" key="3">
    <source>
        <dbReference type="EMBL" id="MBN7825497.1"/>
    </source>
</evidence>
<protein>
    <submittedName>
        <fullName evidence="3">Tetratricopeptide repeat protein</fullName>
    </submittedName>
</protein>
<dbReference type="Pfam" id="PF13414">
    <property type="entry name" value="TPR_11"/>
    <property type="match status" value="1"/>
</dbReference>
<comment type="caution">
    <text evidence="3">The sequence shown here is derived from an EMBL/GenBank/DDBJ whole genome shotgun (WGS) entry which is preliminary data.</text>
</comment>
<organism evidence="3 4">
    <name type="scientific">Bowmanella dokdonensis</name>
    <dbReference type="NCBI Taxonomy" id="751969"/>
    <lineage>
        <taxon>Bacteria</taxon>
        <taxon>Pseudomonadati</taxon>
        <taxon>Pseudomonadota</taxon>
        <taxon>Gammaproteobacteria</taxon>
        <taxon>Alteromonadales</taxon>
        <taxon>Alteromonadaceae</taxon>
        <taxon>Bowmanella</taxon>
    </lineage>
</organism>
<dbReference type="PROSITE" id="PS50005">
    <property type="entry name" value="TPR"/>
    <property type="match status" value="2"/>
</dbReference>
<proteinExistence type="predicted"/>
<keyword evidence="4" id="KW-1185">Reference proteome</keyword>
<evidence type="ECO:0000256" key="2">
    <source>
        <dbReference type="SAM" id="SignalP"/>
    </source>
</evidence>
<feature type="repeat" description="TPR" evidence="1">
    <location>
        <begin position="302"/>
        <end position="335"/>
    </location>
</feature>
<gene>
    <name evidence="3" type="ORF">J0A66_09715</name>
</gene>
<dbReference type="PANTHER" id="PTHR12558">
    <property type="entry name" value="CELL DIVISION CYCLE 16,23,27"/>
    <property type="match status" value="1"/>
</dbReference>
<dbReference type="Gene3D" id="1.25.40.10">
    <property type="entry name" value="Tetratricopeptide repeat domain"/>
    <property type="match status" value="2"/>
</dbReference>
<dbReference type="SMART" id="SM00028">
    <property type="entry name" value="TPR"/>
    <property type="match status" value="4"/>
</dbReference>
<feature type="signal peptide" evidence="2">
    <location>
        <begin position="1"/>
        <end position="20"/>
    </location>
</feature>